<feature type="compositionally biased region" description="Basic and acidic residues" evidence="1">
    <location>
        <begin position="11"/>
        <end position="21"/>
    </location>
</feature>
<accession>A0A1E3GY11</accession>
<dbReference type="EMBL" id="MCRJ01000121">
    <property type="protein sequence ID" value="ODN68948.1"/>
    <property type="molecule type" value="Genomic_DNA"/>
</dbReference>
<feature type="region of interest" description="Disordered" evidence="1">
    <location>
        <begin position="1"/>
        <end position="21"/>
    </location>
</feature>
<reference evidence="2 3" key="1">
    <citation type="submission" date="2016-07" db="EMBL/GenBank/DDBJ databases">
        <title>Draft Genome Sequence of Methylobrevis pamukkalensis PK2.</title>
        <authorList>
            <person name="Vasilenko O.V."/>
            <person name="Doronina N.V."/>
            <person name="Shmareva M.N."/>
            <person name="Tarlachkov S.V."/>
            <person name="Mustakhimov I."/>
            <person name="Trotsenko Y.A."/>
        </authorList>
    </citation>
    <scope>NUCLEOTIDE SEQUENCE [LARGE SCALE GENOMIC DNA]</scope>
    <source>
        <strain evidence="2 3">PK2</strain>
    </source>
</reference>
<evidence type="ECO:0000313" key="3">
    <source>
        <dbReference type="Proteomes" id="UP000094622"/>
    </source>
</evidence>
<evidence type="ECO:0000313" key="2">
    <source>
        <dbReference type="EMBL" id="ODN68948.1"/>
    </source>
</evidence>
<evidence type="ECO:0000256" key="1">
    <source>
        <dbReference type="SAM" id="MobiDB-lite"/>
    </source>
</evidence>
<protein>
    <submittedName>
        <fullName evidence="2">Uncharacterized protein</fullName>
    </submittedName>
</protein>
<sequence>MAETATNLPVETDKTGARAEREWMPFEAMRREVDRLSTISPLRLEVAAAFSAEFLISCGSRRTKA</sequence>
<name>A0A1E3GY11_9HYPH</name>
<dbReference type="AlphaFoldDB" id="A0A1E3GY11"/>
<keyword evidence="3" id="KW-1185">Reference proteome</keyword>
<comment type="caution">
    <text evidence="2">The sequence shown here is derived from an EMBL/GenBank/DDBJ whole genome shotgun (WGS) entry which is preliminary data.</text>
</comment>
<proteinExistence type="predicted"/>
<dbReference type="Proteomes" id="UP000094622">
    <property type="component" value="Unassembled WGS sequence"/>
</dbReference>
<organism evidence="2 3">
    <name type="scientific">Methylobrevis pamukkalensis</name>
    <dbReference type="NCBI Taxonomy" id="1439726"/>
    <lineage>
        <taxon>Bacteria</taxon>
        <taxon>Pseudomonadati</taxon>
        <taxon>Pseudomonadota</taxon>
        <taxon>Alphaproteobacteria</taxon>
        <taxon>Hyphomicrobiales</taxon>
        <taxon>Pleomorphomonadaceae</taxon>
        <taxon>Methylobrevis</taxon>
    </lineage>
</organism>
<dbReference type="RefSeq" id="WP_069308016.1">
    <property type="nucleotide sequence ID" value="NZ_MCRJ01000121.1"/>
</dbReference>
<gene>
    <name evidence="2" type="ORF">A6302_03754</name>
</gene>